<proteinExistence type="predicted"/>
<keyword evidence="10" id="KW-0472">Membrane</keyword>
<evidence type="ECO:0000313" key="12">
    <source>
        <dbReference type="EMBL" id="QIQ06771.1"/>
    </source>
</evidence>
<keyword evidence="3" id="KW-0597">Phosphoprotein</keyword>
<feature type="domain" description="Histidine kinase/HSP90-like ATPase" evidence="11">
    <location>
        <begin position="295"/>
        <end position="391"/>
    </location>
</feature>
<dbReference type="SMART" id="SM00387">
    <property type="entry name" value="HATPase_c"/>
    <property type="match status" value="1"/>
</dbReference>
<organism evidence="12 13">
    <name type="scientific">Streptomyces liangshanensis</name>
    <dbReference type="NCBI Taxonomy" id="2717324"/>
    <lineage>
        <taxon>Bacteria</taxon>
        <taxon>Bacillati</taxon>
        <taxon>Actinomycetota</taxon>
        <taxon>Actinomycetes</taxon>
        <taxon>Kitasatosporales</taxon>
        <taxon>Streptomycetaceae</taxon>
        <taxon>Streptomyces</taxon>
    </lineage>
</organism>
<feature type="transmembrane region" description="Helical" evidence="10">
    <location>
        <begin position="144"/>
        <end position="162"/>
    </location>
</feature>
<feature type="transmembrane region" description="Helical" evidence="10">
    <location>
        <begin position="51"/>
        <end position="71"/>
    </location>
</feature>
<dbReference type="Pfam" id="PF02518">
    <property type="entry name" value="HATPase_c"/>
    <property type="match status" value="1"/>
</dbReference>
<gene>
    <name evidence="12" type="ORF">HA039_08115</name>
</gene>
<keyword evidence="10" id="KW-0812">Transmembrane</keyword>
<dbReference type="Gene3D" id="1.20.5.1930">
    <property type="match status" value="1"/>
</dbReference>
<sequence length="391" mass="41338">MTFRTWTAWPSREALTGQGRTDSRRRIAHVIRLFVLGGLFWSTFARDEVSGWGAAAATAGLLAVAACVWSFHRTTLRHELWRSLGLLALLMGAGAGAHEAGFDIPAVVLWCVCAVSALERLPFAAGLPVGLVALGAFAAVNHDAWLTTLLTAAGLLLAGYVLRLDAEARGTAQRLLAQERAARAAEAESAALAERARIARDIHDVLAHSLSAQLVHLEAARLRIEREPPGEFRDQILERVVGARSMAREGLNETRQALSALRGEMAPLGEYLRELAATDGAEVEIAGAPRALSAEASQTVRRVVQEALTNVRKHAAGARVRIRLTYGTDDVSLEVRDSGGTGKGPAGLGTSGSGYGLLGMRERAELLGGTLEAGSGGPGGKGFSVRLRVPA</sequence>
<keyword evidence="4" id="KW-0808">Transferase</keyword>
<dbReference type="EMBL" id="CP050177">
    <property type="protein sequence ID" value="QIQ06771.1"/>
    <property type="molecule type" value="Genomic_DNA"/>
</dbReference>
<feature type="region of interest" description="Disordered" evidence="9">
    <location>
        <begin position="334"/>
        <end position="354"/>
    </location>
</feature>
<dbReference type="InterPro" id="IPR050482">
    <property type="entry name" value="Sensor_HK_TwoCompSys"/>
</dbReference>
<dbReference type="SUPFAM" id="SSF55874">
    <property type="entry name" value="ATPase domain of HSP90 chaperone/DNA topoisomerase II/histidine kinase"/>
    <property type="match status" value="1"/>
</dbReference>
<keyword evidence="13" id="KW-1185">Reference proteome</keyword>
<keyword evidence="6 12" id="KW-0418">Kinase</keyword>
<accession>A0A6G9H988</accession>
<dbReference type="InterPro" id="IPR003594">
    <property type="entry name" value="HATPase_dom"/>
</dbReference>
<name>A0A6G9H988_9ACTN</name>
<dbReference type="InterPro" id="IPR036890">
    <property type="entry name" value="HATPase_C_sf"/>
</dbReference>
<dbReference type="KEGG" id="slia:HA039_08115"/>
<evidence type="ECO:0000259" key="11">
    <source>
        <dbReference type="SMART" id="SM00387"/>
    </source>
</evidence>
<dbReference type="Proteomes" id="UP000501179">
    <property type="component" value="Chromosome"/>
</dbReference>
<evidence type="ECO:0000313" key="13">
    <source>
        <dbReference type="Proteomes" id="UP000501179"/>
    </source>
</evidence>
<dbReference type="GO" id="GO:0000155">
    <property type="term" value="F:phosphorelay sensor kinase activity"/>
    <property type="evidence" value="ECO:0007669"/>
    <property type="project" value="InterPro"/>
</dbReference>
<keyword evidence="5" id="KW-0547">Nucleotide-binding</keyword>
<dbReference type="EC" id="2.7.13.3" evidence="2"/>
<keyword evidence="7" id="KW-0067">ATP-binding</keyword>
<dbReference type="RefSeq" id="WP_167036414.1">
    <property type="nucleotide sequence ID" value="NZ_CP050177.1"/>
</dbReference>
<keyword evidence="10" id="KW-1133">Transmembrane helix</keyword>
<evidence type="ECO:0000256" key="1">
    <source>
        <dbReference type="ARBA" id="ARBA00000085"/>
    </source>
</evidence>
<dbReference type="GO" id="GO:0005524">
    <property type="term" value="F:ATP binding"/>
    <property type="evidence" value="ECO:0007669"/>
    <property type="project" value="UniProtKB-KW"/>
</dbReference>
<evidence type="ECO:0000256" key="5">
    <source>
        <dbReference type="ARBA" id="ARBA00022741"/>
    </source>
</evidence>
<evidence type="ECO:0000256" key="3">
    <source>
        <dbReference type="ARBA" id="ARBA00022553"/>
    </source>
</evidence>
<dbReference type="Gene3D" id="3.30.565.10">
    <property type="entry name" value="Histidine kinase-like ATPase, C-terminal domain"/>
    <property type="match status" value="1"/>
</dbReference>
<feature type="transmembrane region" description="Helical" evidence="10">
    <location>
        <begin position="83"/>
        <end position="101"/>
    </location>
</feature>
<reference evidence="12 13" key="1">
    <citation type="submission" date="2020-03" db="EMBL/GenBank/DDBJ databases">
        <title>A novel species.</title>
        <authorList>
            <person name="Gao J."/>
        </authorList>
    </citation>
    <scope>NUCLEOTIDE SEQUENCE [LARGE SCALE GENOMIC DNA]</scope>
    <source>
        <strain evidence="12 13">QMT-12</strain>
    </source>
</reference>
<evidence type="ECO:0000256" key="9">
    <source>
        <dbReference type="SAM" id="MobiDB-lite"/>
    </source>
</evidence>
<dbReference type="GO" id="GO:0046983">
    <property type="term" value="F:protein dimerization activity"/>
    <property type="evidence" value="ECO:0007669"/>
    <property type="project" value="InterPro"/>
</dbReference>
<dbReference type="GO" id="GO:0016020">
    <property type="term" value="C:membrane"/>
    <property type="evidence" value="ECO:0007669"/>
    <property type="project" value="InterPro"/>
</dbReference>
<feature type="compositionally biased region" description="Gly residues" evidence="9">
    <location>
        <begin position="339"/>
        <end position="354"/>
    </location>
</feature>
<evidence type="ECO:0000256" key="10">
    <source>
        <dbReference type="SAM" id="Phobius"/>
    </source>
</evidence>
<dbReference type="PANTHER" id="PTHR24421:SF10">
    <property type="entry name" value="NITRATE_NITRITE SENSOR PROTEIN NARQ"/>
    <property type="match status" value="1"/>
</dbReference>
<protein>
    <recommendedName>
        <fullName evidence="2">histidine kinase</fullName>
        <ecNumber evidence="2">2.7.13.3</ecNumber>
    </recommendedName>
</protein>
<evidence type="ECO:0000256" key="6">
    <source>
        <dbReference type="ARBA" id="ARBA00022777"/>
    </source>
</evidence>
<dbReference type="InterPro" id="IPR011712">
    <property type="entry name" value="Sig_transdc_His_kin_sub3_dim/P"/>
</dbReference>
<feature type="transmembrane region" description="Helical" evidence="10">
    <location>
        <begin position="27"/>
        <end position="45"/>
    </location>
</feature>
<evidence type="ECO:0000256" key="7">
    <source>
        <dbReference type="ARBA" id="ARBA00022840"/>
    </source>
</evidence>
<dbReference type="PANTHER" id="PTHR24421">
    <property type="entry name" value="NITRATE/NITRITE SENSOR PROTEIN NARX-RELATED"/>
    <property type="match status" value="1"/>
</dbReference>
<dbReference type="CDD" id="cd16917">
    <property type="entry name" value="HATPase_UhpB-NarQ-NarX-like"/>
    <property type="match status" value="1"/>
</dbReference>
<evidence type="ECO:0000256" key="8">
    <source>
        <dbReference type="ARBA" id="ARBA00023012"/>
    </source>
</evidence>
<comment type="catalytic activity">
    <reaction evidence="1">
        <text>ATP + protein L-histidine = ADP + protein N-phospho-L-histidine.</text>
        <dbReference type="EC" id="2.7.13.3"/>
    </reaction>
</comment>
<dbReference type="Pfam" id="PF07730">
    <property type="entry name" value="HisKA_3"/>
    <property type="match status" value="1"/>
</dbReference>
<evidence type="ECO:0000256" key="2">
    <source>
        <dbReference type="ARBA" id="ARBA00012438"/>
    </source>
</evidence>
<dbReference type="AlphaFoldDB" id="A0A6G9H988"/>
<evidence type="ECO:0000256" key="4">
    <source>
        <dbReference type="ARBA" id="ARBA00022679"/>
    </source>
</evidence>
<keyword evidence="8" id="KW-0902">Two-component regulatory system</keyword>
<feature type="transmembrane region" description="Helical" evidence="10">
    <location>
        <begin position="107"/>
        <end position="137"/>
    </location>
</feature>